<dbReference type="EMBL" id="JACIGM010000006">
    <property type="protein sequence ID" value="MBB4275605.1"/>
    <property type="molecule type" value="Genomic_DNA"/>
</dbReference>
<protein>
    <recommendedName>
        <fullName evidence="1">Bacterial CdiA-CT RNAse A domain-containing protein</fullName>
    </recommendedName>
</protein>
<evidence type="ECO:0000313" key="2">
    <source>
        <dbReference type="EMBL" id="MBB4275605.1"/>
    </source>
</evidence>
<dbReference type="Pfam" id="PF18431">
    <property type="entry name" value="RNAse_A_bac"/>
    <property type="match status" value="1"/>
</dbReference>
<gene>
    <name evidence="2" type="ORF">GGE12_003394</name>
</gene>
<dbReference type="AlphaFoldDB" id="A0A7W6RN87"/>
<sequence>MVGVVERAAADDAHDEHGLTIALSPAQLAAVLEQESIETGGSWTNRLIGGLRLLGCGAELAGAGVLLAAPEPTMVTKAGGVALGAHGIDQCIAGGRQVWTGRDVRSFSDQGVSSLAQSMGASPAAARNIGTAADILVPVGGAALAGAVRAGAIRAGRISLMRHEAQAGTRLGGHTIARHVGWTEAQIRQRLIDTASLRRPPAMISTFDDLVCAERSVTRGLHANRTRIQAWAQSAGANNLPLEYSVGSEVGFGILRATGQVQRLSKIRIVLRKETYNGMPFFILTAFPI</sequence>
<evidence type="ECO:0000313" key="3">
    <source>
        <dbReference type="Proteomes" id="UP000533641"/>
    </source>
</evidence>
<comment type="caution">
    <text evidence="2">The sequence shown here is derived from an EMBL/GenBank/DDBJ whole genome shotgun (WGS) entry which is preliminary data.</text>
</comment>
<dbReference type="InterPro" id="IPR041436">
    <property type="entry name" value="RNAse_A_bac"/>
</dbReference>
<dbReference type="RefSeq" id="WP_183926625.1">
    <property type="nucleotide sequence ID" value="NZ_JACIGM010000006.1"/>
</dbReference>
<reference evidence="2 3" key="1">
    <citation type="submission" date="2020-08" db="EMBL/GenBank/DDBJ databases">
        <title>Genomic Encyclopedia of Type Strains, Phase IV (KMG-V): Genome sequencing to study the core and pangenomes of soil and plant-associated prokaryotes.</title>
        <authorList>
            <person name="Whitman W."/>
        </authorList>
    </citation>
    <scope>NUCLEOTIDE SEQUENCE [LARGE SCALE GENOMIC DNA]</scope>
    <source>
        <strain evidence="2 3">SEMIA 402</strain>
    </source>
</reference>
<dbReference type="CDD" id="cd20684">
    <property type="entry name" value="CdiA-CT_Yk_RNaseA-like"/>
    <property type="match status" value="1"/>
</dbReference>
<dbReference type="Proteomes" id="UP000533641">
    <property type="component" value="Unassembled WGS sequence"/>
</dbReference>
<feature type="domain" description="Bacterial CdiA-CT RNAse A" evidence="1">
    <location>
        <begin position="173"/>
        <end position="288"/>
    </location>
</feature>
<accession>A0A7W6RN87</accession>
<proteinExistence type="predicted"/>
<evidence type="ECO:0000259" key="1">
    <source>
        <dbReference type="Pfam" id="PF18431"/>
    </source>
</evidence>
<organism evidence="2 3">
    <name type="scientific">Rhizobium mongolense</name>
    <dbReference type="NCBI Taxonomy" id="57676"/>
    <lineage>
        <taxon>Bacteria</taxon>
        <taxon>Pseudomonadati</taxon>
        <taxon>Pseudomonadota</taxon>
        <taxon>Alphaproteobacteria</taxon>
        <taxon>Hyphomicrobiales</taxon>
        <taxon>Rhizobiaceae</taxon>
        <taxon>Rhizobium/Agrobacterium group</taxon>
        <taxon>Rhizobium</taxon>
    </lineage>
</organism>
<name>A0A7W6RN87_9HYPH</name>